<organism evidence="6 7">
    <name type="scientific">Plectus sambesii</name>
    <dbReference type="NCBI Taxonomy" id="2011161"/>
    <lineage>
        <taxon>Eukaryota</taxon>
        <taxon>Metazoa</taxon>
        <taxon>Ecdysozoa</taxon>
        <taxon>Nematoda</taxon>
        <taxon>Chromadorea</taxon>
        <taxon>Plectida</taxon>
        <taxon>Plectina</taxon>
        <taxon>Plectoidea</taxon>
        <taxon>Plectidae</taxon>
        <taxon>Plectus</taxon>
    </lineage>
</organism>
<dbReference type="InterPro" id="IPR015943">
    <property type="entry name" value="WD40/YVTN_repeat-like_dom_sf"/>
</dbReference>
<evidence type="ECO:0000256" key="2">
    <source>
        <dbReference type="ARBA" id="ARBA00022737"/>
    </source>
</evidence>
<dbReference type="GO" id="GO:0000109">
    <property type="term" value="C:nucleotide-excision repair complex"/>
    <property type="evidence" value="ECO:0007669"/>
    <property type="project" value="TreeGrafter"/>
</dbReference>
<feature type="repeat" description="WD" evidence="5">
    <location>
        <begin position="258"/>
        <end position="292"/>
    </location>
</feature>
<feature type="repeat" description="WD" evidence="5">
    <location>
        <begin position="197"/>
        <end position="239"/>
    </location>
</feature>
<dbReference type="PROSITE" id="PS00678">
    <property type="entry name" value="WD_REPEATS_1"/>
    <property type="match status" value="1"/>
</dbReference>
<reference evidence="7" key="1">
    <citation type="submission" date="2022-11" db="UniProtKB">
        <authorList>
            <consortium name="WormBaseParasite"/>
        </authorList>
    </citation>
    <scope>IDENTIFICATION</scope>
</reference>
<dbReference type="Proteomes" id="UP000887566">
    <property type="component" value="Unplaced"/>
</dbReference>
<evidence type="ECO:0000256" key="4">
    <source>
        <dbReference type="ARBA" id="ARBA00023204"/>
    </source>
</evidence>
<keyword evidence="1 5" id="KW-0853">WD repeat</keyword>
<evidence type="ECO:0000313" key="7">
    <source>
        <dbReference type="WBParaSite" id="PSAMB.scaffold2821size21080.g19264.t1"/>
    </source>
</evidence>
<dbReference type="SMART" id="SM00320">
    <property type="entry name" value="WD40"/>
    <property type="match status" value="5"/>
</dbReference>
<dbReference type="GO" id="GO:0043161">
    <property type="term" value="P:proteasome-mediated ubiquitin-dependent protein catabolic process"/>
    <property type="evidence" value="ECO:0007669"/>
    <property type="project" value="TreeGrafter"/>
</dbReference>
<dbReference type="PRINTS" id="PR00320">
    <property type="entry name" value="GPROTEINBRPT"/>
</dbReference>
<dbReference type="InterPro" id="IPR042238">
    <property type="entry name" value="Rad28/ERCC8/Ckn1/ATCSA-1"/>
</dbReference>
<protein>
    <submittedName>
        <fullName evidence="7">DNA excision repair protein ERCC-8</fullName>
    </submittedName>
</protein>
<dbReference type="AlphaFoldDB" id="A0A914VYG1"/>
<dbReference type="GO" id="GO:0000209">
    <property type="term" value="P:protein polyubiquitination"/>
    <property type="evidence" value="ECO:0007669"/>
    <property type="project" value="TreeGrafter"/>
</dbReference>
<dbReference type="InterPro" id="IPR036322">
    <property type="entry name" value="WD40_repeat_dom_sf"/>
</dbReference>
<evidence type="ECO:0000313" key="6">
    <source>
        <dbReference type="Proteomes" id="UP000887566"/>
    </source>
</evidence>
<dbReference type="Gene3D" id="2.130.10.10">
    <property type="entry name" value="YVTN repeat-like/Quinoprotein amine dehydrogenase"/>
    <property type="match status" value="1"/>
</dbReference>
<dbReference type="PROSITE" id="PS50082">
    <property type="entry name" value="WD_REPEATS_2"/>
    <property type="match status" value="4"/>
</dbReference>
<evidence type="ECO:0000256" key="5">
    <source>
        <dbReference type="PROSITE-ProRule" id="PRU00221"/>
    </source>
</evidence>
<dbReference type="GO" id="GO:0031464">
    <property type="term" value="C:Cul4A-RING E3 ubiquitin ligase complex"/>
    <property type="evidence" value="ECO:0007669"/>
    <property type="project" value="TreeGrafter"/>
</dbReference>
<dbReference type="SUPFAM" id="SSF50978">
    <property type="entry name" value="WD40 repeat-like"/>
    <property type="match status" value="1"/>
</dbReference>
<dbReference type="WBParaSite" id="PSAMB.scaffold2821size21080.g19264.t1">
    <property type="protein sequence ID" value="PSAMB.scaffold2821size21080.g19264.t1"/>
    <property type="gene ID" value="PSAMB.scaffold2821size21080.g19264"/>
</dbReference>
<dbReference type="Pfam" id="PF00400">
    <property type="entry name" value="WD40"/>
    <property type="match status" value="5"/>
</dbReference>
<keyword evidence="6" id="KW-1185">Reference proteome</keyword>
<keyword evidence="4" id="KW-0234">DNA repair</keyword>
<dbReference type="PANTHER" id="PTHR46202">
    <property type="entry name" value="DNA EXCISION REPAIR PROTEIN ERCC-8"/>
    <property type="match status" value="1"/>
</dbReference>
<evidence type="ECO:0000256" key="1">
    <source>
        <dbReference type="ARBA" id="ARBA00022574"/>
    </source>
</evidence>
<evidence type="ECO:0000256" key="3">
    <source>
        <dbReference type="ARBA" id="ARBA00022763"/>
    </source>
</evidence>
<dbReference type="InterPro" id="IPR019775">
    <property type="entry name" value="WD40_repeat_CS"/>
</dbReference>
<proteinExistence type="predicted"/>
<dbReference type="InterPro" id="IPR020472">
    <property type="entry name" value="WD40_PAC1"/>
</dbReference>
<feature type="repeat" description="WD" evidence="5">
    <location>
        <begin position="344"/>
        <end position="375"/>
    </location>
</feature>
<sequence length="405" mass="45302">MNLSTLLRGRELGGKSQKARSSPGHSLIYSQKVDRTVTQQRLDSLQLSRIRSIERRRNGESVFCLDVDHDQRYLLCGSCDGSVSIVDLDAPTTSKEVTCPVVASVARNTRYGHDYMVVSCQWYPFDSGMFVTASSDKMLKVWDTNVMRPVETFPFAERLCHQHWSPVPTTNPLIAVAAGTSNIVLIDLRSGSALQQLKWHTATVNTVQWSPTDSNILVSGGADGRVLVWDVRSAKSRLKALTTKAPSGARMKKTHVLINGLRFSQDGLFLLTIGTDQIMRVWDTAKMREKRKAAFAVPTASNFPRKLISFDVTNQGTDGLTVFVPCEDDILVARPLSSARRQLLQGHYNPVNACVYRSNYQQLYSCANDRMVLVWCPEVDERVETPTSNQAVLRDLVEDQWSDDD</sequence>
<dbReference type="InterPro" id="IPR001680">
    <property type="entry name" value="WD40_rpt"/>
</dbReference>
<dbReference type="PANTHER" id="PTHR46202:SF1">
    <property type="entry name" value="DNA EXCISION REPAIR PROTEIN ERCC-8"/>
    <property type="match status" value="1"/>
</dbReference>
<keyword evidence="2" id="KW-0677">Repeat</keyword>
<keyword evidence="3" id="KW-0227">DNA damage</keyword>
<accession>A0A914VYG1</accession>
<dbReference type="PROSITE" id="PS50294">
    <property type="entry name" value="WD_REPEATS_REGION"/>
    <property type="match status" value="2"/>
</dbReference>
<dbReference type="GO" id="GO:0006283">
    <property type="term" value="P:transcription-coupled nucleotide-excision repair"/>
    <property type="evidence" value="ECO:0007669"/>
    <property type="project" value="InterPro"/>
</dbReference>
<feature type="repeat" description="WD" evidence="5">
    <location>
        <begin position="110"/>
        <end position="152"/>
    </location>
</feature>
<name>A0A914VYG1_9BILA</name>